<organism evidence="4 5">
    <name type="scientific">Endomicrobium proavitum</name>
    <dbReference type="NCBI Taxonomy" id="1408281"/>
    <lineage>
        <taxon>Bacteria</taxon>
        <taxon>Pseudomonadati</taxon>
        <taxon>Elusimicrobiota</taxon>
        <taxon>Endomicrobiia</taxon>
        <taxon>Endomicrobiales</taxon>
        <taxon>Endomicrobiaceae</taxon>
        <taxon>Endomicrobium</taxon>
    </lineage>
</organism>
<protein>
    <submittedName>
        <fullName evidence="4">ADP-heptose synthase</fullName>
    </submittedName>
</protein>
<dbReference type="GO" id="GO:0005829">
    <property type="term" value="C:cytosol"/>
    <property type="evidence" value="ECO:0007669"/>
    <property type="project" value="TreeGrafter"/>
</dbReference>
<dbReference type="InterPro" id="IPR011611">
    <property type="entry name" value="PfkB_dom"/>
</dbReference>
<dbReference type="PATRIC" id="fig|1408281.3.peg.76"/>
<sequence>MNLLKLIEAFKKQSVLVIGDTMVDKFIWGKVGRISPEAPVPVVEITKETETLGGAGNVANNITSLGAKAYVVSAIGEDNTGNSLIKLLSEKNINSDYVVYDAHRPTIIKTRIIAASQQVVRVDREIKGSFAHSTELKIIKNIEQLLPKVNGVIISDYGKGVVSPKVLTKVIALAKKYKIPVTVDPKIENFKKYKKVTTITPNTKEAIEGMSARNISTDADIENLGRKILKTLNSESVLITRSEKGMTLIDRNGRVTNIPTRAKEVYDVTGAGDTVISTMTLALAAKADLISAAEVANFAAGIVVGKIGTATVTPEELNKTITEFYK</sequence>
<feature type="domain" description="Carbohydrate kinase PfkB" evidence="3">
    <location>
        <begin position="13"/>
        <end position="314"/>
    </location>
</feature>
<reference evidence="4 5" key="1">
    <citation type="submission" date="2014-09" db="EMBL/GenBank/DDBJ databases">
        <title>Complete genome sequence of Endomicrobium proavitum.</title>
        <authorList>
            <person name="Zheng H."/>
        </authorList>
    </citation>
    <scope>NUCLEOTIDE SEQUENCE [LARGE SCALE GENOMIC DNA]</scope>
    <source>
        <strain evidence="4 5">Rsa215</strain>
    </source>
</reference>
<dbReference type="InterPro" id="IPR029056">
    <property type="entry name" value="Ribokinase-like"/>
</dbReference>
<dbReference type="Gene3D" id="3.40.1190.20">
    <property type="match status" value="1"/>
</dbReference>
<evidence type="ECO:0000256" key="2">
    <source>
        <dbReference type="ARBA" id="ARBA00022777"/>
    </source>
</evidence>
<dbReference type="PANTHER" id="PTHR46969:SF1">
    <property type="entry name" value="BIFUNCTIONAL PROTEIN HLDE"/>
    <property type="match status" value="1"/>
</dbReference>
<dbReference type="SUPFAM" id="SSF53613">
    <property type="entry name" value="Ribokinase-like"/>
    <property type="match status" value="1"/>
</dbReference>
<dbReference type="InterPro" id="IPR011913">
    <property type="entry name" value="RfaE_dom_I"/>
</dbReference>
<evidence type="ECO:0000313" key="4">
    <source>
        <dbReference type="EMBL" id="AKL97455.1"/>
    </source>
</evidence>
<keyword evidence="5" id="KW-1185">Reference proteome</keyword>
<dbReference type="InterPro" id="IPR002173">
    <property type="entry name" value="Carboh/pur_kinase_PfkB_CS"/>
</dbReference>
<dbReference type="AlphaFoldDB" id="A0A0G3WHW1"/>
<evidence type="ECO:0000259" key="3">
    <source>
        <dbReference type="Pfam" id="PF00294"/>
    </source>
</evidence>
<proteinExistence type="predicted"/>
<gene>
    <name evidence="4" type="primary">rfaE</name>
    <name evidence="4" type="ORF">Epro_0076</name>
</gene>
<dbReference type="CDD" id="cd01172">
    <property type="entry name" value="RfaE_like"/>
    <property type="match status" value="1"/>
</dbReference>
<dbReference type="GO" id="GO:0033785">
    <property type="term" value="F:heptose 7-phosphate kinase activity"/>
    <property type="evidence" value="ECO:0007669"/>
    <property type="project" value="TreeGrafter"/>
</dbReference>
<evidence type="ECO:0000313" key="5">
    <source>
        <dbReference type="Proteomes" id="UP000035337"/>
    </source>
</evidence>
<dbReference type="GO" id="GO:0016773">
    <property type="term" value="F:phosphotransferase activity, alcohol group as acceptor"/>
    <property type="evidence" value="ECO:0007669"/>
    <property type="project" value="InterPro"/>
</dbReference>
<keyword evidence="2" id="KW-0418">Kinase</keyword>
<dbReference type="KEGG" id="epo:Epro_0076"/>
<accession>A0A0G3WHW1</accession>
<name>A0A0G3WHW1_9BACT</name>
<dbReference type="OrthoDB" id="9802794at2"/>
<dbReference type="PANTHER" id="PTHR46969">
    <property type="entry name" value="BIFUNCTIONAL PROTEIN HLDE"/>
    <property type="match status" value="1"/>
</dbReference>
<dbReference type="PROSITE" id="PS00583">
    <property type="entry name" value="PFKB_KINASES_1"/>
    <property type="match status" value="1"/>
</dbReference>
<dbReference type="EMBL" id="CP009498">
    <property type="protein sequence ID" value="AKL97455.1"/>
    <property type="molecule type" value="Genomic_DNA"/>
</dbReference>
<dbReference type="STRING" id="1408281.Epro_0076"/>
<dbReference type="NCBIfam" id="TIGR02198">
    <property type="entry name" value="rfaE_dom_I"/>
    <property type="match status" value="1"/>
</dbReference>
<dbReference type="Pfam" id="PF00294">
    <property type="entry name" value="PfkB"/>
    <property type="match status" value="1"/>
</dbReference>
<dbReference type="RefSeq" id="WP_052569556.1">
    <property type="nucleotide sequence ID" value="NZ_CP009498.1"/>
</dbReference>
<dbReference type="FunFam" id="3.40.1190.20:FF:000002">
    <property type="entry name" value="Bifunctional protein HldE"/>
    <property type="match status" value="1"/>
</dbReference>
<evidence type="ECO:0000256" key="1">
    <source>
        <dbReference type="ARBA" id="ARBA00022679"/>
    </source>
</evidence>
<dbReference type="GO" id="GO:0033786">
    <property type="term" value="F:heptose-1-phosphate adenylyltransferase activity"/>
    <property type="evidence" value="ECO:0007669"/>
    <property type="project" value="TreeGrafter"/>
</dbReference>
<dbReference type="Proteomes" id="UP000035337">
    <property type="component" value="Chromosome"/>
</dbReference>
<keyword evidence="1" id="KW-0808">Transferase</keyword>